<dbReference type="PANTHER" id="PTHR33755:SF5">
    <property type="entry name" value="TYPE II TOXIN-ANTITOXIN SYSTEM RELE_PARE FAMILY TOXIN"/>
    <property type="match status" value="1"/>
</dbReference>
<dbReference type="Gene3D" id="3.30.2310.20">
    <property type="entry name" value="RelE-like"/>
    <property type="match status" value="1"/>
</dbReference>
<organism evidence="3 4">
    <name type="scientific">Chlorobium limicola</name>
    <dbReference type="NCBI Taxonomy" id="1092"/>
    <lineage>
        <taxon>Bacteria</taxon>
        <taxon>Pseudomonadati</taxon>
        <taxon>Chlorobiota</taxon>
        <taxon>Chlorobiia</taxon>
        <taxon>Chlorobiales</taxon>
        <taxon>Chlorobiaceae</taxon>
        <taxon>Chlorobium/Pelodictyon group</taxon>
        <taxon>Chlorobium</taxon>
    </lineage>
</organism>
<dbReference type="InterPro" id="IPR035093">
    <property type="entry name" value="RelE/ParE_toxin_dom_sf"/>
</dbReference>
<dbReference type="Pfam" id="PF05016">
    <property type="entry name" value="ParE_toxin"/>
    <property type="match status" value="1"/>
</dbReference>
<reference evidence="3 4" key="1">
    <citation type="submission" date="2015-10" db="EMBL/GenBank/DDBJ databases">
        <title>Draft Genome Sequence of Chlorobium limicola strain Frasassi Growing under Artificial Lighting in the Frasassi Cave System.</title>
        <authorList>
            <person name="Mansor M."/>
            <person name="Macalady J."/>
        </authorList>
    </citation>
    <scope>NUCLEOTIDE SEQUENCE [LARGE SCALE GENOMIC DNA]</scope>
    <source>
        <strain evidence="3 4">Frasassi</strain>
    </source>
</reference>
<keyword evidence="4" id="KW-1185">Reference proteome</keyword>
<comment type="similarity">
    <text evidence="1">Belongs to the RelE toxin family.</text>
</comment>
<comment type="caution">
    <text evidence="3">The sequence shown here is derived from an EMBL/GenBank/DDBJ whole genome shotgun (WGS) entry which is preliminary data.</text>
</comment>
<dbReference type="RefSeq" id="WP_059138713.1">
    <property type="nucleotide sequence ID" value="NZ_LMBR01000088.1"/>
</dbReference>
<proteinExistence type="inferred from homology"/>
<dbReference type="EMBL" id="LMBR01000088">
    <property type="protein sequence ID" value="KUL30581.1"/>
    <property type="molecule type" value="Genomic_DNA"/>
</dbReference>
<dbReference type="InterPro" id="IPR051803">
    <property type="entry name" value="TA_system_RelE-like_toxin"/>
</dbReference>
<evidence type="ECO:0000313" key="4">
    <source>
        <dbReference type="Proteomes" id="UP000053937"/>
    </source>
</evidence>
<evidence type="ECO:0000256" key="1">
    <source>
        <dbReference type="ARBA" id="ARBA00006226"/>
    </source>
</evidence>
<gene>
    <name evidence="3" type="ORF">ASB62_03895</name>
</gene>
<keyword evidence="2" id="KW-1277">Toxin-antitoxin system</keyword>
<evidence type="ECO:0000313" key="3">
    <source>
        <dbReference type="EMBL" id="KUL30581.1"/>
    </source>
</evidence>
<name>A0A124G9Y5_CHLLI</name>
<sequence length="102" mass="11512">MAEIRWTYQAADDPEAITSFIAADSSSYAMLFAIDLLAVVERLLDFPFSGRVLPEFDDPAIREILFGNYRIIYRLKGDIAEILTVYHGARLLDPARLTGNED</sequence>
<protein>
    <submittedName>
        <fullName evidence="3">Plasmid stabilization protein</fullName>
    </submittedName>
</protein>
<evidence type="ECO:0000256" key="2">
    <source>
        <dbReference type="ARBA" id="ARBA00022649"/>
    </source>
</evidence>
<dbReference type="InterPro" id="IPR007712">
    <property type="entry name" value="RelE/ParE_toxin"/>
</dbReference>
<accession>A0A124G9Y5</accession>
<dbReference type="PANTHER" id="PTHR33755">
    <property type="entry name" value="TOXIN PARE1-RELATED"/>
    <property type="match status" value="1"/>
</dbReference>
<dbReference type="Proteomes" id="UP000053937">
    <property type="component" value="Unassembled WGS sequence"/>
</dbReference>
<dbReference type="AlphaFoldDB" id="A0A124G9Y5"/>
<dbReference type="OrthoDB" id="5574284at2"/>